<gene>
    <name evidence="4" type="ORF">CSAL01_00175</name>
</gene>
<feature type="repeat" description="WD" evidence="3">
    <location>
        <begin position="141"/>
        <end position="175"/>
    </location>
</feature>
<keyword evidence="5" id="KW-1185">Reference proteome</keyword>
<dbReference type="CDD" id="cd00200">
    <property type="entry name" value="WD40"/>
    <property type="match status" value="1"/>
</dbReference>
<evidence type="ECO:0000313" key="4">
    <source>
        <dbReference type="EMBL" id="KXH38299.1"/>
    </source>
</evidence>
<name>A0A135SQU8_9PEZI</name>
<dbReference type="PROSITE" id="PS50294">
    <property type="entry name" value="WD_REPEATS_REGION"/>
    <property type="match status" value="2"/>
</dbReference>
<reference evidence="4 5" key="1">
    <citation type="submission" date="2014-02" db="EMBL/GenBank/DDBJ databases">
        <title>The genome sequence of Colletotrichum salicis CBS 607.94.</title>
        <authorList>
            <person name="Baroncelli R."/>
            <person name="Thon M.R."/>
        </authorList>
    </citation>
    <scope>NUCLEOTIDE SEQUENCE [LARGE SCALE GENOMIC DNA]</scope>
    <source>
        <strain evidence="4 5">CBS 607.94</strain>
    </source>
</reference>
<evidence type="ECO:0000256" key="1">
    <source>
        <dbReference type="ARBA" id="ARBA00022574"/>
    </source>
</evidence>
<dbReference type="PROSITE" id="PS00678">
    <property type="entry name" value="WD_REPEATS_1"/>
    <property type="match status" value="2"/>
</dbReference>
<keyword evidence="1 3" id="KW-0853">WD repeat</keyword>
<comment type="caution">
    <text evidence="4">The sequence shown here is derived from an EMBL/GenBank/DDBJ whole genome shotgun (WGS) entry which is preliminary data.</text>
</comment>
<dbReference type="InterPro" id="IPR019775">
    <property type="entry name" value="WD40_repeat_CS"/>
</dbReference>
<dbReference type="PANTHER" id="PTHR19879">
    <property type="entry name" value="TRANSCRIPTION INITIATION FACTOR TFIID"/>
    <property type="match status" value="1"/>
</dbReference>
<organism evidence="4 5">
    <name type="scientific">Colletotrichum salicis</name>
    <dbReference type="NCBI Taxonomy" id="1209931"/>
    <lineage>
        <taxon>Eukaryota</taxon>
        <taxon>Fungi</taxon>
        <taxon>Dikarya</taxon>
        <taxon>Ascomycota</taxon>
        <taxon>Pezizomycotina</taxon>
        <taxon>Sordariomycetes</taxon>
        <taxon>Hypocreomycetidae</taxon>
        <taxon>Glomerellales</taxon>
        <taxon>Glomerellaceae</taxon>
        <taxon>Colletotrichum</taxon>
        <taxon>Colletotrichum acutatum species complex</taxon>
    </lineage>
</organism>
<feature type="repeat" description="WD" evidence="3">
    <location>
        <begin position="198"/>
        <end position="232"/>
    </location>
</feature>
<dbReference type="SMART" id="SM00320">
    <property type="entry name" value="WD40"/>
    <property type="match status" value="8"/>
</dbReference>
<keyword evidence="2" id="KW-0677">Repeat</keyword>
<dbReference type="InterPro" id="IPR001680">
    <property type="entry name" value="WD40_rpt"/>
</dbReference>
<dbReference type="PRINTS" id="PR00320">
    <property type="entry name" value="GPROTEINBRPT"/>
</dbReference>
<evidence type="ECO:0000256" key="2">
    <source>
        <dbReference type="ARBA" id="ARBA00022737"/>
    </source>
</evidence>
<sequence>MADIPRLKDLQAALRVYDVLEKLFLYWVEALCLLGRMSYAVQSLQSLETLVDGEANTDGFSVRLTELIYDANRFLLHHRGILENVPLQLYAAALVFSPRQSVVKNLFRSEAPDWVSVKSLKTTWGACLKTLERHTEGIQGVWTVAYSPNGQWLVSGSRDGTVKLWNANSGNCLHTIGGHGEEYSDYSDYYARRAPAGVRSVSFSADGLSFVSGSWNGVVKVWSTVTGECLRVLEVHSSEALAMEISSDCRVIAFACSDSIIVAWKIDTETPLCILKASCFSRRGARRHVTSMAVTADGLWLASTTWGNNTTEIWNTSTGEYERLPMDDQASSVTWSLDGEWLALSGHVVQIWERKAGRLKLKARYKFGDVVGFMAFSFNKQVLAAGHQTRIIIWNTETGAQIWESDEGHSRIISICFSPNVQRLVSASFDETIKIWDISRDHKVSSGGTLHQEQNIRLVMSTWLTFLVHRRSGCVTRQQMFRLLTSYGDLAIRIWNTTTGNKTRTLYHNEEQNRFKYRFGGQKSFGTELRPEPIWALEFRNNIHLASSSGGTIKIWSTCLQTLDAGHVRVVKMAFSSDGRRLAYLSRKIDEKCDSISIWDTVTEQRFPVSTVPYMATTSLSFSADGHHWL</sequence>
<dbReference type="PROSITE" id="PS50082">
    <property type="entry name" value="WD_REPEATS_2"/>
    <property type="match status" value="3"/>
</dbReference>
<dbReference type="SUPFAM" id="SSF50978">
    <property type="entry name" value="WD40 repeat-like"/>
    <property type="match status" value="2"/>
</dbReference>
<dbReference type="Gene3D" id="2.130.10.10">
    <property type="entry name" value="YVTN repeat-like/Quinoprotein amine dehydrogenase"/>
    <property type="match status" value="3"/>
</dbReference>
<dbReference type="AlphaFoldDB" id="A0A135SQU8"/>
<dbReference type="EMBL" id="JFFI01002290">
    <property type="protein sequence ID" value="KXH38299.1"/>
    <property type="molecule type" value="Genomic_DNA"/>
</dbReference>
<dbReference type="InterPro" id="IPR020472">
    <property type="entry name" value="WD40_PAC1"/>
</dbReference>
<dbReference type="STRING" id="1209931.A0A135SQU8"/>
<evidence type="ECO:0000313" key="5">
    <source>
        <dbReference type="Proteomes" id="UP000070121"/>
    </source>
</evidence>
<dbReference type="InterPro" id="IPR036322">
    <property type="entry name" value="WD40_repeat_dom_sf"/>
</dbReference>
<feature type="repeat" description="WD" evidence="3">
    <location>
        <begin position="412"/>
        <end position="446"/>
    </location>
</feature>
<dbReference type="OrthoDB" id="538223at2759"/>
<accession>A0A135SQU8</accession>
<dbReference type="Proteomes" id="UP000070121">
    <property type="component" value="Unassembled WGS sequence"/>
</dbReference>
<dbReference type="InterPro" id="IPR015943">
    <property type="entry name" value="WD40/YVTN_repeat-like_dom_sf"/>
</dbReference>
<protein>
    <submittedName>
        <fullName evidence="4">Uncharacterized protein</fullName>
    </submittedName>
</protein>
<dbReference type="PANTHER" id="PTHR19879:SF9">
    <property type="entry name" value="TRANSCRIPTION INITIATION FACTOR TFIID SUBUNIT 5"/>
    <property type="match status" value="1"/>
</dbReference>
<dbReference type="Pfam" id="PF00400">
    <property type="entry name" value="WD40"/>
    <property type="match status" value="4"/>
</dbReference>
<evidence type="ECO:0000256" key="3">
    <source>
        <dbReference type="PROSITE-ProRule" id="PRU00221"/>
    </source>
</evidence>
<proteinExistence type="predicted"/>